<evidence type="ECO:0000256" key="1">
    <source>
        <dbReference type="ARBA" id="ARBA00009437"/>
    </source>
</evidence>
<accession>A0A848NE26</accession>
<dbReference type="InterPro" id="IPR036388">
    <property type="entry name" value="WH-like_DNA-bd_sf"/>
</dbReference>
<dbReference type="PROSITE" id="PS50931">
    <property type="entry name" value="HTH_LYSR"/>
    <property type="match status" value="1"/>
</dbReference>
<dbReference type="Gene3D" id="3.40.190.10">
    <property type="entry name" value="Periplasmic binding protein-like II"/>
    <property type="match status" value="2"/>
</dbReference>
<dbReference type="InterPro" id="IPR000847">
    <property type="entry name" value="LysR_HTH_N"/>
</dbReference>
<evidence type="ECO:0000256" key="2">
    <source>
        <dbReference type="ARBA" id="ARBA00023015"/>
    </source>
</evidence>
<sequence>MDLPLNALRAFQVSARHLSFTRAAQELNLTQAAVSQHVKNLEARLGVALFRRVPRGLVLTDEGLALVPVLSESFERITSALQGYRGKVRRQVLSVGVVGTFAVGWLLPRMRDFQARHPHVDLRVFSNNNRVDLAAEGLDLAIRFGDGNWHGIDAQPLLSAPLSPVCAPALAPRLRAPRDVLREPLLRSYRPDEWPAWFAAAGLEPPLVQGSMFDSSLVLADAAAQGAGVALLPTRLFEREFLSGRLVRPFALEVETGQYWLTRIASRRPTAAMQAFGAWMHDALSAWPQAATAG</sequence>
<dbReference type="SUPFAM" id="SSF53850">
    <property type="entry name" value="Periplasmic binding protein-like II"/>
    <property type="match status" value="1"/>
</dbReference>
<dbReference type="SUPFAM" id="SSF46785">
    <property type="entry name" value="Winged helix' DNA-binding domain"/>
    <property type="match status" value="1"/>
</dbReference>
<dbReference type="Pfam" id="PF00126">
    <property type="entry name" value="HTH_1"/>
    <property type="match status" value="1"/>
</dbReference>
<keyword evidence="5" id="KW-0804">Transcription</keyword>
<dbReference type="InterPro" id="IPR036390">
    <property type="entry name" value="WH_DNA-bd_sf"/>
</dbReference>
<proteinExistence type="inferred from homology"/>
<dbReference type="EMBL" id="JABBZE010000053">
    <property type="protein sequence ID" value="NMU89776.1"/>
    <property type="molecule type" value="Genomic_DNA"/>
</dbReference>
<evidence type="ECO:0000256" key="3">
    <source>
        <dbReference type="ARBA" id="ARBA00023125"/>
    </source>
</evidence>
<gene>
    <name evidence="7" type="primary">axcR</name>
    <name evidence="7" type="ORF">HGQ98_07895</name>
</gene>
<comment type="caution">
    <text evidence="7">The sequence shown here is derived from an EMBL/GenBank/DDBJ whole genome shotgun (WGS) entry which is preliminary data.</text>
</comment>
<dbReference type="Pfam" id="PF03466">
    <property type="entry name" value="LysR_substrate"/>
    <property type="match status" value="1"/>
</dbReference>
<dbReference type="GO" id="GO:0003700">
    <property type="term" value="F:DNA-binding transcription factor activity"/>
    <property type="evidence" value="ECO:0007669"/>
    <property type="project" value="InterPro"/>
</dbReference>
<keyword evidence="3" id="KW-0238">DNA-binding</keyword>
<dbReference type="Proteomes" id="UP000542405">
    <property type="component" value="Unassembled WGS sequence"/>
</dbReference>
<keyword evidence="2" id="KW-0805">Transcription regulation</keyword>
<feature type="domain" description="HTH lysR-type" evidence="6">
    <location>
        <begin position="1"/>
        <end position="60"/>
    </location>
</feature>
<evidence type="ECO:0000259" key="6">
    <source>
        <dbReference type="PROSITE" id="PS50931"/>
    </source>
</evidence>
<dbReference type="GO" id="GO:0043565">
    <property type="term" value="F:sequence-specific DNA binding"/>
    <property type="evidence" value="ECO:0007669"/>
    <property type="project" value="TreeGrafter"/>
</dbReference>
<keyword evidence="4" id="KW-0010">Activator</keyword>
<name>A0A848NE26_9BURK</name>
<dbReference type="AlphaFoldDB" id="A0A848NE26"/>
<organism evidence="7 8">
    <name type="scientific">Achromobacter ruhlandii</name>
    <dbReference type="NCBI Taxonomy" id="72557"/>
    <lineage>
        <taxon>Bacteria</taxon>
        <taxon>Pseudomonadati</taxon>
        <taxon>Pseudomonadota</taxon>
        <taxon>Betaproteobacteria</taxon>
        <taxon>Burkholderiales</taxon>
        <taxon>Alcaligenaceae</taxon>
        <taxon>Achromobacter</taxon>
    </lineage>
</organism>
<reference evidence="7 8" key="1">
    <citation type="submission" date="2020-04" db="EMBL/GenBank/DDBJ databases">
        <title>Achromobacter ruhlandii genome sequencing and assembly.</title>
        <authorList>
            <person name="Martins R.C.R."/>
            <person name="Perdigao-Neto L.V."/>
            <person name="Levin A.S.S."/>
            <person name="Costa S.F."/>
        </authorList>
    </citation>
    <scope>NUCLEOTIDE SEQUENCE [LARGE SCALE GENOMIC DNA]</scope>
    <source>
        <strain evidence="7 8">9035ralo</strain>
    </source>
</reference>
<dbReference type="InterPro" id="IPR058163">
    <property type="entry name" value="LysR-type_TF_proteobact-type"/>
</dbReference>
<dbReference type="FunFam" id="1.10.10.10:FF:000038">
    <property type="entry name" value="Glycine cleavage system transcriptional activator"/>
    <property type="match status" value="1"/>
</dbReference>
<dbReference type="Gene3D" id="1.10.10.10">
    <property type="entry name" value="Winged helix-like DNA-binding domain superfamily/Winged helix DNA-binding domain"/>
    <property type="match status" value="1"/>
</dbReference>
<evidence type="ECO:0000256" key="5">
    <source>
        <dbReference type="ARBA" id="ARBA00023163"/>
    </source>
</evidence>
<evidence type="ECO:0000313" key="8">
    <source>
        <dbReference type="Proteomes" id="UP000542405"/>
    </source>
</evidence>
<dbReference type="PANTHER" id="PTHR30537:SF70">
    <property type="entry name" value="HTH-TYPE TRANSCRIPTIONAL ACTIVATOR AMPR"/>
    <property type="match status" value="1"/>
</dbReference>
<dbReference type="RefSeq" id="WP_169536263.1">
    <property type="nucleotide sequence ID" value="NZ_JABBZE010000053.1"/>
</dbReference>
<dbReference type="PANTHER" id="PTHR30537">
    <property type="entry name" value="HTH-TYPE TRANSCRIPTIONAL REGULATOR"/>
    <property type="match status" value="1"/>
</dbReference>
<protein>
    <submittedName>
        <fullName evidence="7">Putative beta-lactamase transcriptional repressor AxcR</fullName>
    </submittedName>
</protein>
<dbReference type="InterPro" id="IPR005119">
    <property type="entry name" value="LysR_subst-bd"/>
</dbReference>
<dbReference type="PRINTS" id="PR00039">
    <property type="entry name" value="HTHLYSR"/>
</dbReference>
<evidence type="ECO:0000313" key="7">
    <source>
        <dbReference type="EMBL" id="NMU89776.1"/>
    </source>
</evidence>
<comment type="similarity">
    <text evidence="1">Belongs to the LysR transcriptional regulatory family.</text>
</comment>
<evidence type="ECO:0000256" key="4">
    <source>
        <dbReference type="ARBA" id="ARBA00023159"/>
    </source>
</evidence>
<dbReference type="GO" id="GO:0006351">
    <property type="term" value="P:DNA-templated transcription"/>
    <property type="evidence" value="ECO:0007669"/>
    <property type="project" value="TreeGrafter"/>
</dbReference>